<evidence type="ECO:0000256" key="3">
    <source>
        <dbReference type="ARBA" id="ARBA00023125"/>
    </source>
</evidence>
<evidence type="ECO:0000256" key="1">
    <source>
        <dbReference type="ARBA" id="ARBA00009437"/>
    </source>
</evidence>
<dbReference type="PANTHER" id="PTHR30537">
    <property type="entry name" value="HTH-TYPE TRANSCRIPTIONAL REGULATOR"/>
    <property type="match status" value="1"/>
</dbReference>
<gene>
    <name evidence="5" type="ORF">A4W93_04205</name>
</gene>
<dbReference type="Pfam" id="PF00126">
    <property type="entry name" value="HTH_1"/>
    <property type="match status" value="1"/>
</dbReference>
<dbReference type="Gene3D" id="3.40.190.290">
    <property type="match status" value="1"/>
</dbReference>
<dbReference type="InterPro" id="IPR036390">
    <property type="entry name" value="WH_DNA-bd_sf"/>
</dbReference>
<comment type="similarity">
    <text evidence="1">Belongs to the LysR transcriptional regulatory family.</text>
</comment>
<dbReference type="Pfam" id="PF03466">
    <property type="entry name" value="LysR_substrate"/>
    <property type="match status" value="1"/>
</dbReference>
<evidence type="ECO:0000256" key="4">
    <source>
        <dbReference type="ARBA" id="ARBA00023163"/>
    </source>
</evidence>
<dbReference type="InterPro" id="IPR000847">
    <property type="entry name" value="LysR_HTH_N"/>
</dbReference>
<evidence type="ECO:0000313" key="5">
    <source>
        <dbReference type="EMBL" id="ARN19180.1"/>
    </source>
</evidence>
<protein>
    <submittedName>
        <fullName evidence="5">Uncharacterized protein</fullName>
    </submittedName>
</protein>
<accession>A0A1W6L4U1</accession>
<evidence type="ECO:0000256" key="2">
    <source>
        <dbReference type="ARBA" id="ARBA00023015"/>
    </source>
</evidence>
<dbReference type="CDD" id="cd08422">
    <property type="entry name" value="PBP2_CrgA_like"/>
    <property type="match status" value="1"/>
</dbReference>
<sequence>MDQLRALTLFSKVAAMGSFQRVAVAEGITAQAVGKSVRQLEEHLGVRLLHRTTRRCTLTQEGQALLDTTRAPLDDLGRALQQVHATSQQVAGALRISAAPSARGLLAEPVARFCERHPRVQVDLLAHNAFADTVDQRVDVGFRSGHEPCGDLVARRLFTVRQQLCAAPAYLARHGTPATLGDLRRHRCTVFRDAQTGRPWPWQLGSAGEAFEPDAAACTNDPETEVALVRAGLGIGLLDGICAADDLRAGRLVVVLPDLHPEDLGFYLYYPSRRRLPQRTRAFIDFVVAHFSGHSAGR</sequence>
<proteinExistence type="inferred from homology"/>
<dbReference type="PROSITE" id="PS50931">
    <property type="entry name" value="HTH_LYSR"/>
    <property type="match status" value="1"/>
</dbReference>
<dbReference type="SUPFAM" id="SSF46785">
    <property type="entry name" value="Winged helix' DNA-binding domain"/>
    <property type="match status" value="1"/>
</dbReference>
<dbReference type="Gene3D" id="1.10.10.10">
    <property type="entry name" value="Winged helix-like DNA-binding domain superfamily/Winged helix DNA-binding domain"/>
    <property type="match status" value="1"/>
</dbReference>
<dbReference type="RefSeq" id="WP_085749429.1">
    <property type="nucleotide sequence ID" value="NZ_BSPR01000002.1"/>
</dbReference>
<dbReference type="GO" id="GO:0003677">
    <property type="term" value="F:DNA binding"/>
    <property type="evidence" value="ECO:0007669"/>
    <property type="project" value="UniProtKB-KW"/>
</dbReference>
<organism evidence="5 6">
    <name type="scientific">Piscinibacter gummiphilus</name>
    <dbReference type="NCBI Taxonomy" id="946333"/>
    <lineage>
        <taxon>Bacteria</taxon>
        <taxon>Pseudomonadati</taxon>
        <taxon>Pseudomonadota</taxon>
        <taxon>Betaproteobacteria</taxon>
        <taxon>Burkholderiales</taxon>
        <taxon>Sphaerotilaceae</taxon>
        <taxon>Piscinibacter</taxon>
    </lineage>
</organism>
<evidence type="ECO:0000313" key="6">
    <source>
        <dbReference type="Proteomes" id="UP000193427"/>
    </source>
</evidence>
<reference evidence="5 6" key="1">
    <citation type="submission" date="2016-04" db="EMBL/GenBank/DDBJ databases">
        <title>Complete genome sequence of natural rubber-degrading, novel Gram-negative bacterium, Rhizobacter gummiphilus strain NS21.</title>
        <authorList>
            <person name="Tabata M."/>
            <person name="Kasai D."/>
            <person name="Fukuda M."/>
        </authorList>
    </citation>
    <scope>NUCLEOTIDE SEQUENCE [LARGE SCALE GENOMIC DNA]</scope>
    <source>
        <strain evidence="5 6">NS21</strain>
    </source>
</reference>
<name>A0A1W6L4U1_9BURK</name>
<dbReference type="KEGG" id="rgu:A4W93_04205"/>
<keyword evidence="3" id="KW-0238">DNA-binding</keyword>
<dbReference type="GO" id="GO:0003700">
    <property type="term" value="F:DNA-binding transcription factor activity"/>
    <property type="evidence" value="ECO:0007669"/>
    <property type="project" value="InterPro"/>
</dbReference>
<dbReference type="PANTHER" id="PTHR30537:SF5">
    <property type="entry name" value="HTH-TYPE TRANSCRIPTIONAL ACTIVATOR TTDR-RELATED"/>
    <property type="match status" value="1"/>
</dbReference>
<keyword evidence="4" id="KW-0804">Transcription</keyword>
<dbReference type="OrthoDB" id="8523827at2"/>
<dbReference type="STRING" id="946333.A4W93_04205"/>
<dbReference type="InterPro" id="IPR005119">
    <property type="entry name" value="LysR_subst-bd"/>
</dbReference>
<keyword evidence="6" id="KW-1185">Reference proteome</keyword>
<dbReference type="InterPro" id="IPR058163">
    <property type="entry name" value="LysR-type_TF_proteobact-type"/>
</dbReference>
<dbReference type="InterPro" id="IPR036388">
    <property type="entry name" value="WH-like_DNA-bd_sf"/>
</dbReference>
<dbReference type="Proteomes" id="UP000193427">
    <property type="component" value="Chromosome"/>
</dbReference>
<keyword evidence="2" id="KW-0805">Transcription regulation</keyword>
<dbReference type="SUPFAM" id="SSF53850">
    <property type="entry name" value="Periplasmic binding protein-like II"/>
    <property type="match status" value="1"/>
</dbReference>
<dbReference type="AlphaFoldDB" id="A0A1W6L4U1"/>
<dbReference type="EMBL" id="CP015118">
    <property type="protein sequence ID" value="ARN19180.1"/>
    <property type="molecule type" value="Genomic_DNA"/>
</dbReference>